<feature type="region of interest" description="Disordered" evidence="1">
    <location>
        <begin position="214"/>
        <end position="269"/>
    </location>
</feature>
<accession>A0A0B7NWG7</accession>
<evidence type="ECO:0000256" key="1">
    <source>
        <dbReference type="SAM" id="MobiDB-lite"/>
    </source>
</evidence>
<evidence type="ECO:0000313" key="2">
    <source>
        <dbReference type="EMBL" id="CEP19429.1"/>
    </source>
</evidence>
<organism evidence="2 3">
    <name type="scientific">Parasitella parasitica</name>
    <dbReference type="NCBI Taxonomy" id="35722"/>
    <lineage>
        <taxon>Eukaryota</taxon>
        <taxon>Fungi</taxon>
        <taxon>Fungi incertae sedis</taxon>
        <taxon>Mucoromycota</taxon>
        <taxon>Mucoromycotina</taxon>
        <taxon>Mucoromycetes</taxon>
        <taxon>Mucorales</taxon>
        <taxon>Mucorineae</taxon>
        <taxon>Mucoraceae</taxon>
        <taxon>Parasitella</taxon>
    </lineage>
</organism>
<reference evidence="2 3" key="1">
    <citation type="submission" date="2014-09" db="EMBL/GenBank/DDBJ databases">
        <authorList>
            <person name="Ellenberger Sabrina"/>
        </authorList>
    </citation>
    <scope>NUCLEOTIDE SEQUENCE [LARGE SCALE GENOMIC DNA]</scope>
    <source>
        <strain evidence="2 3">CBS 412.66</strain>
    </source>
</reference>
<name>A0A0B7NWG7_9FUNG</name>
<dbReference type="Proteomes" id="UP000054107">
    <property type="component" value="Unassembled WGS sequence"/>
</dbReference>
<feature type="compositionally biased region" description="Polar residues" evidence="1">
    <location>
        <begin position="260"/>
        <end position="269"/>
    </location>
</feature>
<protein>
    <submittedName>
        <fullName evidence="2">Uncharacterized protein</fullName>
    </submittedName>
</protein>
<keyword evidence="3" id="KW-1185">Reference proteome</keyword>
<dbReference type="AlphaFoldDB" id="A0A0B7NWG7"/>
<sequence length="349" mass="38963">MDIDIVVRRMNTAINVQLEKLSAEESTRQIRFDTTIRAERTFNSVAVKVSTFALRIVYAQLQKVKLKIRSPVVNALPACTRKLISTMGLPCAHDLKRLMRRNQQLSVEDFDKQWRLRVTPTQNLIPDQFPLPEYICLESGYDENKISEVNAQLEAEFSNQVFAAEAREARRSIADMDLASVLFTPNIVDQLNERPTGRPTTAAAVANAARNVLTGSQERTNRSLRGQPGGVQRARGNSRRGARSQSSTQRDPSGFEYIASGTSSTTTPQRRTCTVCRASSYNRATCPTLQMGWKGCFTNMAHDALYKLVLPEPCISSQSSILNILGLKPTLKAQTKKIIFHVEISELIS</sequence>
<proteinExistence type="predicted"/>
<dbReference type="EMBL" id="LN734024">
    <property type="protein sequence ID" value="CEP19429.1"/>
    <property type="molecule type" value="Genomic_DNA"/>
</dbReference>
<evidence type="ECO:0000313" key="3">
    <source>
        <dbReference type="Proteomes" id="UP000054107"/>
    </source>
</evidence>
<gene>
    <name evidence="2" type="primary">PARPA_13744.1 scaffold 47024</name>
</gene>
<dbReference type="OrthoDB" id="2432002at2759"/>